<dbReference type="Proteomes" id="UP000615446">
    <property type="component" value="Unassembled WGS sequence"/>
</dbReference>
<dbReference type="EMBL" id="BLAL01000074">
    <property type="protein sequence ID" value="GES83887.1"/>
    <property type="molecule type" value="Genomic_DNA"/>
</dbReference>
<sequence length="73" mass="8893">MRKKKEVQWKKRNTKKSSKHWAWNFDIVFEYLGVDIGRIAELQNFTLIEYTYFWKTCANIFDVFLILWAQLSG</sequence>
<gene>
    <name evidence="1" type="ORF">RCL2_001103600</name>
</gene>
<evidence type="ECO:0000313" key="1">
    <source>
        <dbReference type="EMBL" id="GES83887.1"/>
    </source>
</evidence>
<organism evidence="1 2">
    <name type="scientific">Rhizophagus clarus</name>
    <dbReference type="NCBI Taxonomy" id="94130"/>
    <lineage>
        <taxon>Eukaryota</taxon>
        <taxon>Fungi</taxon>
        <taxon>Fungi incertae sedis</taxon>
        <taxon>Mucoromycota</taxon>
        <taxon>Glomeromycotina</taxon>
        <taxon>Glomeromycetes</taxon>
        <taxon>Glomerales</taxon>
        <taxon>Glomeraceae</taxon>
        <taxon>Rhizophagus</taxon>
    </lineage>
</organism>
<dbReference type="AlphaFoldDB" id="A0A8H3QLU6"/>
<evidence type="ECO:0000313" key="2">
    <source>
        <dbReference type="Proteomes" id="UP000615446"/>
    </source>
</evidence>
<protein>
    <submittedName>
        <fullName evidence="1">Uncharacterized protein</fullName>
    </submittedName>
</protein>
<proteinExistence type="predicted"/>
<comment type="caution">
    <text evidence="1">The sequence shown here is derived from an EMBL/GenBank/DDBJ whole genome shotgun (WGS) entry which is preliminary data.</text>
</comment>
<accession>A0A8H3QLU6</accession>
<reference evidence="1" key="1">
    <citation type="submission" date="2019-10" db="EMBL/GenBank/DDBJ databases">
        <title>Conservation and host-specific expression of non-tandemly repeated heterogenous ribosome RNA gene in arbuscular mycorrhizal fungi.</title>
        <authorList>
            <person name="Maeda T."/>
            <person name="Kobayashi Y."/>
            <person name="Nakagawa T."/>
            <person name="Ezawa T."/>
            <person name="Yamaguchi K."/>
            <person name="Bino T."/>
            <person name="Nishimoto Y."/>
            <person name="Shigenobu S."/>
            <person name="Kawaguchi M."/>
        </authorList>
    </citation>
    <scope>NUCLEOTIDE SEQUENCE</scope>
    <source>
        <strain evidence="1">HR1</strain>
    </source>
</reference>
<name>A0A8H3QLU6_9GLOM</name>